<dbReference type="Pfam" id="PF14214">
    <property type="entry name" value="Helitron_like_N"/>
    <property type="match status" value="1"/>
</dbReference>
<sequence length="99" mass="11487">MAIVRRLGSPDFFITMTSNPNWPEIKKALQINLEDGTILQQLPQDRPDIVARAAKLKFDQLIEDLDKKTNLWKSIGFCIHYRISETRITTYASAYKYVI</sequence>
<name>A0A8S4QXJ8_9NEOP</name>
<dbReference type="AlphaFoldDB" id="A0A8S4QXJ8"/>
<keyword evidence="3" id="KW-1185">Reference proteome</keyword>
<evidence type="ECO:0000259" key="1">
    <source>
        <dbReference type="Pfam" id="PF14214"/>
    </source>
</evidence>
<dbReference type="Proteomes" id="UP000838756">
    <property type="component" value="Unassembled WGS sequence"/>
</dbReference>
<feature type="domain" description="Helitron helicase-like" evidence="1">
    <location>
        <begin position="1"/>
        <end position="68"/>
    </location>
</feature>
<dbReference type="OrthoDB" id="1728974at2759"/>
<comment type="caution">
    <text evidence="2">The sequence shown here is derived from an EMBL/GenBank/DDBJ whole genome shotgun (WGS) entry which is preliminary data.</text>
</comment>
<reference evidence="2" key="1">
    <citation type="submission" date="2022-03" db="EMBL/GenBank/DDBJ databases">
        <authorList>
            <person name="Lindestad O."/>
        </authorList>
    </citation>
    <scope>NUCLEOTIDE SEQUENCE</scope>
</reference>
<dbReference type="InterPro" id="IPR025476">
    <property type="entry name" value="Helitron_helicase-like"/>
</dbReference>
<evidence type="ECO:0000313" key="2">
    <source>
        <dbReference type="EMBL" id="CAH2218201.1"/>
    </source>
</evidence>
<gene>
    <name evidence="2" type="primary">jg22426</name>
    <name evidence="2" type="ORF">PAEG_LOCUS6048</name>
</gene>
<organism evidence="2 3">
    <name type="scientific">Pararge aegeria aegeria</name>
    <dbReference type="NCBI Taxonomy" id="348720"/>
    <lineage>
        <taxon>Eukaryota</taxon>
        <taxon>Metazoa</taxon>
        <taxon>Ecdysozoa</taxon>
        <taxon>Arthropoda</taxon>
        <taxon>Hexapoda</taxon>
        <taxon>Insecta</taxon>
        <taxon>Pterygota</taxon>
        <taxon>Neoptera</taxon>
        <taxon>Endopterygota</taxon>
        <taxon>Lepidoptera</taxon>
        <taxon>Glossata</taxon>
        <taxon>Ditrysia</taxon>
        <taxon>Papilionoidea</taxon>
        <taxon>Nymphalidae</taxon>
        <taxon>Satyrinae</taxon>
        <taxon>Satyrini</taxon>
        <taxon>Parargina</taxon>
        <taxon>Pararge</taxon>
    </lineage>
</organism>
<accession>A0A8S4QXJ8</accession>
<dbReference type="EMBL" id="CAKXAJ010019222">
    <property type="protein sequence ID" value="CAH2218201.1"/>
    <property type="molecule type" value="Genomic_DNA"/>
</dbReference>
<evidence type="ECO:0000313" key="3">
    <source>
        <dbReference type="Proteomes" id="UP000838756"/>
    </source>
</evidence>
<proteinExistence type="predicted"/>
<protein>
    <submittedName>
        <fullName evidence="2">Jg22426 protein</fullName>
    </submittedName>
</protein>